<name>A0A6A3JTA3_9STRA</name>
<dbReference type="InterPro" id="IPR043502">
    <property type="entry name" value="DNA/RNA_pol_sf"/>
</dbReference>
<dbReference type="Proteomes" id="UP000429607">
    <property type="component" value="Unassembled WGS sequence"/>
</dbReference>
<evidence type="ECO:0000259" key="2">
    <source>
        <dbReference type="PROSITE" id="PS50878"/>
    </source>
</evidence>
<keyword evidence="1" id="KW-0175">Coiled coil</keyword>
<evidence type="ECO:0000256" key="1">
    <source>
        <dbReference type="SAM" id="Coils"/>
    </source>
</evidence>
<dbReference type="CDD" id="cd01650">
    <property type="entry name" value="RT_nLTR_like"/>
    <property type="match status" value="1"/>
</dbReference>
<gene>
    <name evidence="3" type="ORF">PR001_g19701</name>
</gene>
<dbReference type="EMBL" id="QXFV01001860">
    <property type="protein sequence ID" value="KAE8997012.1"/>
    <property type="molecule type" value="Genomic_DNA"/>
</dbReference>
<comment type="caution">
    <text evidence="3">The sequence shown here is derived from an EMBL/GenBank/DDBJ whole genome shotgun (WGS) entry which is preliminary data.</text>
</comment>
<feature type="domain" description="Reverse transcriptase" evidence="2">
    <location>
        <begin position="348"/>
        <end position="630"/>
    </location>
</feature>
<evidence type="ECO:0000313" key="3">
    <source>
        <dbReference type="EMBL" id="KAE8997012.1"/>
    </source>
</evidence>
<accession>A0A6A3JTA3</accession>
<feature type="coiled-coil region" evidence="1">
    <location>
        <begin position="184"/>
        <end position="211"/>
    </location>
</feature>
<evidence type="ECO:0000313" key="4">
    <source>
        <dbReference type="Proteomes" id="UP000429607"/>
    </source>
</evidence>
<reference evidence="3 4" key="1">
    <citation type="submission" date="2018-09" db="EMBL/GenBank/DDBJ databases">
        <title>Genomic investigation of the strawberry pathogen Phytophthora fragariae indicates pathogenicity is determined by transcriptional variation in three key races.</title>
        <authorList>
            <person name="Adams T.M."/>
            <person name="Armitage A.D."/>
            <person name="Sobczyk M.K."/>
            <person name="Bates H.J."/>
            <person name="Dunwell J.M."/>
            <person name="Nellist C.F."/>
            <person name="Harrison R.J."/>
        </authorList>
    </citation>
    <scope>NUCLEOTIDE SEQUENCE [LARGE SCALE GENOMIC DNA]</scope>
    <source>
        <strain evidence="3 4">SCRP249</strain>
    </source>
</reference>
<dbReference type="PANTHER" id="PTHR19446">
    <property type="entry name" value="REVERSE TRANSCRIPTASES"/>
    <property type="match status" value="1"/>
</dbReference>
<organism evidence="3 4">
    <name type="scientific">Phytophthora rubi</name>
    <dbReference type="NCBI Taxonomy" id="129364"/>
    <lineage>
        <taxon>Eukaryota</taxon>
        <taxon>Sar</taxon>
        <taxon>Stramenopiles</taxon>
        <taxon>Oomycota</taxon>
        <taxon>Peronosporomycetes</taxon>
        <taxon>Peronosporales</taxon>
        <taxon>Peronosporaceae</taxon>
        <taxon>Phytophthora</taxon>
    </lineage>
</organism>
<dbReference type="SUPFAM" id="SSF56672">
    <property type="entry name" value="DNA/RNA polymerases"/>
    <property type="match status" value="1"/>
</dbReference>
<proteinExistence type="predicted"/>
<sequence>MELETIINKLGLVDAGFYNMPQGMRQSDITKYANEHHTHRHKAADGSIGTSRLDRWYIGATAKRLLRGVVTEESPCNADHRAVLLELHAPSGCTRMRKRAKIYPAPNYVQAATHSMITLKLKELQNEALKWRRGEAATKWDAFKQTIKEAMTHLKKAARARMNNGFRQKIQRVKQKLGKCDYGSQAENEKRRDLLDTLHKLQEERRVLRRRNLIEQNAWSSKKTTRHFFKRICTKFGDNVIPKLTQSATGPQRGVHEKANILADSWEPIFNGASAVDESIEEYVGRLHSRWKTIDLSDIDEAITEDEVAAAINKSKRGKACGPDDLGNEWYQDHCDNVVPILTKLYNESMEGEQIPTTFVEAFIFSITKGGDTSNPLNYRPIALLNTDYKILTRILAWRVRKHITKIVHSTQCGFVPGRTIHEAIDMLEAIKLRCREGKTLSKAQVLLLDFAKAYDSLDRAFLLEVLRRKGFPPKFCRLVEAIHTDTSVRFMANGELSRSVQVTRGIRQGCPLAPLLFIIAVDLLYDEIEMTHDIVGIKMDDRGEVSEIRAAGYADDTAIYIQHIRMQGAAIQAVARFSAVSGLNLNVKKSVAINLGCSSTTAEKEDASSVQTETEVMARDSTRYLGHVAGAGNTTEEAWSKALGALRVRLALAETKTNTPAQRAAIAAAIVIPKLLFVARHAWPTDTIVKKADKCIKNFVWRSYFAEPEGAVSGWVKGVKDWESQI</sequence>
<protein>
    <recommendedName>
        <fullName evidence="2">Reverse transcriptase domain-containing protein</fullName>
    </recommendedName>
</protein>
<dbReference type="PROSITE" id="PS50878">
    <property type="entry name" value="RT_POL"/>
    <property type="match status" value="1"/>
</dbReference>
<dbReference type="AlphaFoldDB" id="A0A6A3JTA3"/>
<dbReference type="Pfam" id="PF00078">
    <property type="entry name" value="RVT_1"/>
    <property type="match status" value="1"/>
</dbReference>
<dbReference type="InterPro" id="IPR000477">
    <property type="entry name" value="RT_dom"/>
</dbReference>